<comment type="subcellular location">
    <subcellularLocation>
        <location evidence="1">Nucleus</location>
    </subcellularLocation>
</comment>
<organism evidence="7 8">
    <name type="scientific">Saccharata proteae CBS 121410</name>
    <dbReference type="NCBI Taxonomy" id="1314787"/>
    <lineage>
        <taxon>Eukaryota</taxon>
        <taxon>Fungi</taxon>
        <taxon>Dikarya</taxon>
        <taxon>Ascomycota</taxon>
        <taxon>Pezizomycotina</taxon>
        <taxon>Dothideomycetes</taxon>
        <taxon>Dothideomycetes incertae sedis</taxon>
        <taxon>Botryosphaeriales</taxon>
        <taxon>Saccharataceae</taxon>
        <taxon>Saccharata</taxon>
    </lineage>
</organism>
<dbReference type="AlphaFoldDB" id="A0A9P4HUZ7"/>
<accession>A0A9P4HUZ7</accession>
<evidence type="ECO:0000256" key="1">
    <source>
        <dbReference type="ARBA" id="ARBA00004123"/>
    </source>
</evidence>
<sequence>MAPVKEDYPLMTLRSVTYRIQSTSPSHLPAIVPHLAAVLPSCKSVLSAPQTSGGKDASEAAVLVHKFRTKLSTLLQDRSIEGRWSAVVLIKAAIELGGWEMLQKSKPWVTGLLGILSKPDPSTTKILTIIALTRIFMLTRDFQTLVREITTPSLPPFITKCLSILEDTKWTSGDSGVSRLQSTIIESFTHLITRHPTIFRTHCSRIKQRLAVILVAGATVYPADGLAAARKLFIQLTCCAPKNGAQGEWDKTFNALTANAHQTADKVFRAVIEEWESSTGVKPSLNSAQVLDDEPQQQEPDLCGLPAWSGIYAGSDRLISMIKLLEAAAITSTASGAPVNIKISNIMDLLTRILSVTAPGMSLRRKNQNSDMALNDQIGKAERSALWIVLPDIHAAAIDFFGVLVERLSIALTPVIAFFQERLMFIFQEEKLSEQVRKAVYRVLGQILPITGPTMTAAQVKNFHPVMISCCEDLLPRDKDAANAQPTVQKPANGAGKAPQATMNADTFLGSATKIEQSVNNGTRHAAWALLPIFLTQLPSQLLENSMRSRIESTAVLIQHKEALLASVLNMSPTKIMASLLPLLARLFPEAPEVEALLRPRMPVLKKGTFDDAVDNVDDEEDDEDDEEESERQSDAGAIGQSNDAEKGFPAADIARAIEPEEQYVDQALTAATVNPVVEVASAETGLGKRTSVDPAPQAPSPKRARLVETASSSNEKDVTPVTTATTTAGAIEEDDDDDDDVEIPTLIMDQDEESEGEE</sequence>
<proteinExistence type="inferred from homology"/>
<protein>
    <recommendedName>
        <fullName evidence="3">Pre-rRNA-processing protein RIX1</fullName>
    </recommendedName>
</protein>
<evidence type="ECO:0000313" key="7">
    <source>
        <dbReference type="EMBL" id="KAF2086951.1"/>
    </source>
</evidence>
<comment type="similarity">
    <text evidence="2">Belongs to the RIX1/PELP1 family.</text>
</comment>
<evidence type="ECO:0000256" key="5">
    <source>
        <dbReference type="SAM" id="MobiDB-lite"/>
    </source>
</evidence>
<dbReference type="Proteomes" id="UP000799776">
    <property type="component" value="Unassembled WGS sequence"/>
</dbReference>
<feature type="region of interest" description="Disordered" evidence="5">
    <location>
        <begin position="609"/>
        <end position="647"/>
    </location>
</feature>
<keyword evidence="4" id="KW-0539">Nucleus</keyword>
<reference evidence="7" key="1">
    <citation type="journal article" date="2020" name="Stud. Mycol.">
        <title>101 Dothideomycetes genomes: a test case for predicting lifestyles and emergence of pathogens.</title>
        <authorList>
            <person name="Haridas S."/>
            <person name="Albert R."/>
            <person name="Binder M."/>
            <person name="Bloem J."/>
            <person name="Labutti K."/>
            <person name="Salamov A."/>
            <person name="Andreopoulos B."/>
            <person name="Baker S."/>
            <person name="Barry K."/>
            <person name="Bills G."/>
            <person name="Bluhm B."/>
            <person name="Cannon C."/>
            <person name="Castanera R."/>
            <person name="Culley D."/>
            <person name="Daum C."/>
            <person name="Ezra D."/>
            <person name="Gonzalez J."/>
            <person name="Henrissat B."/>
            <person name="Kuo A."/>
            <person name="Liang C."/>
            <person name="Lipzen A."/>
            <person name="Lutzoni F."/>
            <person name="Magnuson J."/>
            <person name="Mondo S."/>
            <person name="Nolan M."/>
            <person name="Ohm R."/>
            <person name="Pangilinan J."/>
            <person name="Park H.-J."/>
            <person name="Ramirez L."/>
            <person name="Alfaro M."/>
            <person name="Sun H."/>
            <person name="Tritt A."/>
            <person name="Yoshinaga Y."/>
            <person name="Zwiers L.-H."/>
            <person name="Turgeon B."/>
            <person name="Goodwin S."/>
            <person name="Spatafora J."/>
            <person name="Crous P."/>
            <person name="Grigoriev I."/>
        </authorList>
    </citation>
    <scope>NUCLEOTIDE SEQUENCE</scope>
    <source>
        <strain evidence="7">CBS 121410</strain>
    </source>
</reference>
<evidence type="ECO:0000256" key="4">
    <source>
        <dbReference type="ARBA" id="ARBA00023242"/>
    </source>
</evidence>
<feature type="compositionally biased region" description="Low complexity" evidence="5">
    <location>
        <begin position="720"/>
        <end position="731"/>
    </location>
</feature>
<dbReference type="SUPFAM" id="SSF48371">
    <property type="entry name" value="ARM repeat"/>
    <property type="match status" value="1"/>
</dbReference>
<dbReference type="PANTHER" id="PTHR34105">
    <property type="entry name" value="PROLINE-, GLUTAMIC ACID- AND LEUCINE-RICH PROTEIN 1"/>
    <property type="match status" value="1"/>
</dbReference>
<gene>
    <name evidence="7" type="ORF">K490DRAFT_74142</name>
</gene>
<feature type="compositionally biased region" description="Acidic residues" evidence="5">
    <location>
        <begin position="750"/>
        <end position="759"/>
    </location>
</feature>
<name>A0A9P4HUZ7_9PEZI</name>
<feature type="compositionally biased region" description="Acidic residues" evidence="5">
    <location>
        <begin position="612"/>
        <end position="630"/>
    </location>
</feature>
<feature type="region of interest" description="Disordered" evidence="5">
    <location>
        <begin position="685"/>
        <end position="759"/>
    </location>
</feature>
<dbReference type="InterPro" id="IPR016024">
    <property type="entry name" value="ARM-type_fold"/>
</dbReference>
<dbReference type="Pfam" id="PF08167">
    <property type="entry name" value="RIX1"/>
    <property type="match status" value="1"/>
</dbReference>
<evidence type="ECO:0000256" key="3">
    <source>
        <dbReference type="ARBA" id="ARBA00021502"/>
    </source>
</evidence>
<evidence type="ECO:0000256" key="2">
    <source>
        <dbReference type="ARBA" id="ARBA00010511"/>
    </source>
</evidence>
<keyword evidence="8" id="KW-1185">Reference proteome</keyword>
<feature type="compositionally biased region" description="Acidic residues" evidence="5">
    <location>
        <begin position="732"/>
        <end position="743"/>
    </location>
</feature>
<dbReference type="PANTHER" id="PTHR34105:SF1">
    <property type="entry name" value="PROLINE-, GLUTAMIC ACID- AND LEUCINE-RICH PROTEIN 1"/>
    <property type="match status" value="1"/>
</dbReference>
<dbReference type="InterPro" id="IPR012583">
    <property type="entry name" value="RIX1_N"/>
</dbReference>
<dbReference type="EMBL" id="ML978722">
    <property type="protein sequence ID" value="KAF2086951.1"/>
    <property type="molecule type" value="Genomic_DNA"/>
</dbReference>
<dbReference type="GO" id="GO:0005634">
    <property type="term" value="C:nucleus"/>
    <property type="evidence" value="ECO:0007669"/>
    <property type="project" value="UniProtKB-SubCell"/>
</dbReference>
<dbReference type="GO" id="GO:0006364">
    <property type="term" value="P:rRNA processing"/>
    <property type="evidence" value="ECO:0007669"/>
    <property type="project" value="TreeGrafter"/>
</dbReference>
<evidence type="ECO:0000259" key="6">
    <source>
        <dbReference type="Pfam" id="PF08167"/>
    </source>
</evidence>
<comment type="caution">
    <text evidence="7">The sequence shown here is derived from an EMBL/GenBank/DDBJ whole genome shotgun (WGS) entry which is preliminary data.</text>
</comment>
<evidence type="ECO:0000313" key="8">
    <source>
        <dbReference type="Proteomes" id="UP000799776"/>
    </source>
</evidence>
<dbReference type="OrthoDB" id="20900at2759"/>
<feature type="domain" description="Pre-rRNA-processing protein RIX1 N-terminal" evidence="6">
    <location>
        <begin position="13"/>
        <end position="214"/>
    </location>
</feature>